<dbReference type="Gramene" id="evm.model.06.2029">
    <property type="protein sequence ID" value="cds.evm.model.06.2029"/>
    <property type="gene ID" value="evm.TU.06.2029"/>
</dbReference>
<evidence type="ECO:0000256" key="2">
    <source>
        <dbReference type="ARBA" id="ARBA00023242"/>
    </source>
</evidence>
<feature type="compositionally biased region" description="Basic and acidic residues" evidence="3">
    <location>
        <begin position="689"/>
        <end position="699"/>
    </location>
</feature>
<dbReference type="EMBL" id="UZAU01000619">
    <property type="status" value="NOT_ANNOTATED_CDS"/>
    <property type="molecule type" value="Genomic_DNA"/>
</dbReference>
<feature type="region of interest" description="Disordered" evidence="3">
    <location>
        <begin position="1"/>
        <end position="35"/>
    </location>
</feature>
<dbReference type="SUPFAM" id="SSF46689">
    <property type="entry name" value="Homeodomain-like"/>
    <property type="match status" value="1"/>
</dbReference>
<dbReference type="Gene3D" id="1.10.246.220">
    <property type="match status" value="1"/>
</dbReference>
<feature type="domain" description="HTH myb-type" evidence="5">
    <location>
        <begin position="722"/>
        <end position="781"/>
    </location>
</feature>
<dbReference type="CDD" id="cd11660">
    <property type="entry name" value="SANT_TRF"/>
    <property type="match status" value="1"/>
</dbReference>
<dbReference type="PANTHER" id="PTHR46248:SF6">
    <property type="entry name" value="OS03G0859900 PROTEIN"/>
    <property type="match status" value="1"/>
</dbReference>
<feature type="region of interest" description="Disordered" evidence="3">
    <location>
        <begin position="680"/>
        <end position="700"/>
    </location>
</feature>
<dbReference type="Proteomes" id="UP000596661">
    <property type="component" value="Chromosome 6"/>
</dbReference>
<feature type="domain" description="Myb-like" evidence="4">
    <location>
        <begin position="722"/>
        <end position="777"/>
    </location>
</feature>
<evidence type="ECO:0000313" key="6">
    <source>
        <dbReference type="EnsemblPlants" id="cds.evm.model.06.2029"/>
    </source>
</evidence>
<keyword evidence="7" id="KW-1185">Reference proteome</keyword>
<reference evidence="6" key="2">
    <citation type="submission" date="2021-03" db="UniProtKB">
        <authorList>
            <consortium name="EnsemblPlants"/>
        </authorList>
    </citation>
    <scope>IDENTIFICATION</scope>
</reference>
<keyword evidence="2" id="KW-0539">Nucleus</keyword>
<evidence type="ECO:0000256" key="3">
    <source>
        <dbReference type="SAM" id="MobiDB-lite"/>
    </source>
</evidence>
<dbReference type="InterPro" id="IPR001005">
    <property type="entry name" value="SANT/Myb"/>
</dbReference>
<evidence type="ECO:0000259" key="5">
    <source>
        <dbReference type="PROSITE" id="PS51294"/>
    </source>
</evidence>
<dbReference type="EnsemblPlants" id="evm.model.06.2029">
    <property type="protein sequence ID" value="cds.evm.model.06.2029"/>
    <property type="gene ID" value="evm.TU.06.2029"/>
</dbReference>
<dbReference type="Pfam" id="PF04784">
    <property type="entry name" value="DUF547"/>
    <property type="match status" value="1"/>
</dbReference>
<dbReference type="InterPro" id="IPR009057">
    <property type="entry name" value="Homeodomain-like_sf"/>
</dbReference>
<reference evidence="6" key="1">
    <citation type="submission" date="2018-11" db="EMBL/GenBank/DDBJ databases">
        <authorList>
            <person name="Grassa J C."/>
        </authorList>
    </citation>
    <scope>NUCLEOTIDE SEQUENCE [LARGE SCALE GENOMIC DNA]</scope>
</reference>
<organism evidence="6 7">
    <name type="scientific">Cannabis sativa</name>
    <name type="common">Hemp</name>
    <name type="synonym">Marijuana</name>
    <dbReference type="NCBI Taxonomy" id="3483"/>
    <lineage>
        <taxon>Eukaryota</taxon>
        <taxon>Viridiplantae</taxon>
        <taxon>Streptophyta</taxon>
        <taxon>Embryophyta</taxon>
        <taxon>Tracheophyta</taxon>
        <taxon>Spermatophyta</taxon>
        <taxon>Magnoliopsida</taxon>
        <taxon>eudicotyledons</taxon>
        <taxon>Gunneridae</taxon>
        <taxon>Pentapetalae</taxon>
        <taxon>rosids</taxon>
        <taxon>fabids</taxon>
        <taxon>Rosales</taxon>
        <taxon>Cannabaceae</taxon>
        <taxon>Cannabis</taxon>
    </lineage>
</organism>
<sequence length="852" mass="96705">MKENNYFHEEKVPRKSGVMLKPSSPMRDIRNPSPKPMRNFVTSNLDLPPKPVSVLIQNSEENNIQNWQPNKLSEEIMKCLNLIYIRLLRTTRAMELEKSGPISRSLQYSSTLSSRSFRVEAGLNSSSKESRQQDPYGIFNLEESIPRDIGPYKNLVIFTSSSMDPKCISSPSSVPLLRKLRLLMNNLQTVDLKNLTYHQKLAFWINMYNACIMHGYIQYGVPSTPEKLLTLMNKAILNIGGNIINAQAIEHYILRKSAPSIMKENGENDDKESVVRELYGLETTDPNVTFALCCGTRSSPAVDSDMPIFADEPVGLEHFLVEPLRKEDWVGDLLDLDAFQIEKCFNMEDISGTFDYDQNQIKLDADTVHPMSPKGSEKNSELSSDKFQDVNTKVHEEYHIDTTLNDKACNFDYGNCKEMGTGGVENQFQGFHRSSSGNKMVDLSSTNTPVLEYGNNHHSSLLDQGRAKELHDTYNMSGREPFMEKSWPKKDNLYDFSDYAELDSSMNLVKVEATSNVSEGETTFSSLVVYSGSVTGHVTRLLHDERSSENQQMKRKRVDGCESLKTSTSAVKVEMCSLDEGDQAGLLVSPKRARKPPKRYIEESLNYDSRSHHRKCGIGRKLKDRILHDGYQKYKWHQKEFHAEVFEDDSFNGGCIQVPFGLPMEKEHSKKNKYILGSESTKDNGLVDQNEKHDTERYSVDSQDEISEDECVLRSSTQKANTRRKRHISWTPEEVVKLVEGVSQCGVGRWTEIKRLLFSSSSHRTSVDLKDKWRNLLRASCTQLHIKEKVEQSRKQASSNYVPDSILCRVRELAVVYPYPRENRSKDSCTVPAVSSFSTGSSNALVPLSTVV</sequence>
<evidence type="ECO:0000313" key="7">
    <source>
        <dbReference type="Proteomes" id="UP000596661"/>
    </source>
</evidence>
<dbReference type="InterPro" id="IPR017930">
    <property type="entry name" value="Myb_dom"/>
</dbReference>
<proteinExistence type="predicted"/>
<protein>
    <submittedName>
        <fullName evidence="6">Uncharacterized protein</fullName>
    </submittedName>
</protein>
<evidence type="ECO:0000256" key="1">
    <source>
        <dbReference type="ARBA" id="ARBA00004123"/>
    </source>
</evidence>
<evidence type="ECO:0000259" key="4">
    <source>
        <dbReference type="PROSITE" id="PS50090"/>
    </source>
</evidence>
<dbReference type="AlphaFoldDB" id="A0A803PWS8"/>
<feature type="compositionally biased region" description="Basic and acidic residues" evidence="3">
    <location>
        <begin position="1"/>
        <end position="13"/>
    </location>
</feature>
<accession>A0A803PWS8</accession>
<dbReference type="PANTHER" id="PTHR46248">
    <property type="entry name" value="EXPRESSED PROTEIN"/>
    <property type="match status" value="1"/>
</dbReference>
<dbReference type="GO" id="GO:0005634">
    <property type="term" value="C:nucleus"/>
    <property type="evidence" value="ECO:0007669"/>
    <property type="project" value="UniProtKB-SubCell"/>
</dbReference>
<dbReference type="SMART" id="SM00717">
    <property type="entry name" value="SANT"/>
    <property type="match status" value="1"/>
</dbReference>
<dbReference type="PROSITE" id="PS50090">
    <property type="entry name" value="MYB_LIKE"/>
    <property type="match status" value="1"/>
</dbReference>
<comment type="subcellular location">
    <subcellularLocation>
        <location evidence="1">Nucleus</location>
    </subcellularLocation>
</comment>
<dbReference type="PROSITE" id="PS51294">
    <property type="entry name" value="HTH_MYB"/>
    <property type="match status" value="1"/>
</dbReference>
<dbReference type="InterPro" id="IPR006869">
    <property type="entry name" value="DUF547"/>
</dbReference>
<name>A0A803PWS8_CANSA</name>
<dbReference type="Pfam" id="PF00249">
    <property type="entry name" value="Myb_DNA-binding"/>
    <property type="match status" value="1"/>
</dbReference>